<dbReference type="EMBL" id="KV448244">
    <property type="protein sequence ID" value="OAX39580.1"/>
    <property type="molecule type" value="Genomic_DNA"/>
</dbReference>
<dbReference type="InParanoid" id="A0A1B7N3Z3"/>
<evidence type="ECO:0000313" key="6">
    <source>
        <dbReference type="Proteomes" id="UP000092154"/>
    </source>
</evidence>
<dbReference type="InterPro" id="IPR020472">
    <property type="entry name" value="WD40_PAC1"/>
</dbReference>
<evidence type="ECO:0000313" key="5">
    <source>
        <dbReference type="EMBL" id="OAX39580.1"/>
    </source>
</evidence>
<sequence>MTEEPAHPIVRSSTPVRAFDNIGDVAAVAVFPDRQRMATNSSDGMLRLWDLKNGVMLKEMDGHGAAMAEMALSRDGQLIASSDCAGYVFTWHGETDRPVTQAFKAHTSSCSLAFSPDGATLATGSSDSTIKLWSTETWQLQGQPINLGDSSSSVNCVRYSPSGEHLAIATQYAGIQIWDPVKKHRIANLGQGAASLVWTSDGTRLLSGDSHSIQQWHSSTWKQVGDIWKSNTSYPRRFAMNCNGTVVASLTTDNHVRLWRLSDRRTIAIFHHSDSPYCVTFSMDGKYILAGGKDKKILEWAVPEHAWPEDALKDQATRQGQDSDTKAKSSYTEIQDSETKACFHSRLL</sequence>
<dbReference type="Gene3D" id="2.130.10.10">
    <property type="entry name" value="YVTN repeat-like/Quinoprotein amine dehydrogenase"/>
    <property type="match status" value="2"/>
</dbReference>
<dbReference type="PROSITE" id="PS50294">
    <property type="entry name" value="WD_REPEATS_REGION"/>
    <property type="match status" value="2"/>
</dbReference>
<dbReference type="PANTHER" id="PTHR19879:SF9">
    <property type="entry name" value="TRANSCRIPTION INITIATION FACTOR TFIID SUBUNIT 5"/>
    <property type="match status" value="1"/>
</dbReference>
<dbReference type="OrthoDB" id="2679013at2759"/>
<keyword evidence="1 3" id="KW-0853">WD repeat</keyword>
<evidence type="ECO:0000256" key="1">
    <source>
        <dbReference type="ARBA" id="ARBA00022574"/>
    </source>
</evidence>
<dbReference type="PRINTS" id="PR00320">
    <property type="entry name" value="GPROTEINBRPT"/>
</dbReference>
<dbReference type="PROSITE" id="PS50082">
    <property type="entry name" value="WD_REPEATS_2"/>
    <property type="match status" value="4"/>
</dbReference>
<reference evidence="5 6" key="1">
    <citation type="submission" date="2016-06" db="EMBL/GenBank/DDBJ databases">
        <title>Comparative genomics of the ectomycorrhizal sister species Rhizopogon vinicolor and Rhizopogon vesiculosus (Basidiomycota: Boletales) reveals a divergence of the mating type B locus.</title>
        <authorList>
            <consortium name="DOE Joint Genome Institute"/>
            <person name="Mujic A.B."/>
            <person name="Kuo A."/>
            <person name="Tritt A."/>
            <person name="Lipzen A."/>
            <person name="Chen C."/>
            <person name="Johnson J."/>
            <person name="Sharma A."/>
            <person name="Barry K."/>
            <person name="Grigoriev I.V."/>
            <person name="Spatafora J.W."/>
        </authorList>
    </citation>
    <scope>NUCLEOTIDE SEQUENCE [LARGE SCALE GENOMIC DNA]</scope>
    <source>
        <strain evidence="5 6">AM-OR11-026</strain>
    </source>
</reference>
<dbReference type="AlphaFoldDB" id="A0A1B7N3Z3"/>
<accession>A0A1B7N3Z3</accession>
<dbReference type="Proteomes" id="UP000092154">
    <property type="component" value="Unassembled WGS sequence"/>
</dbReference>
<evidence type="ECO:0000256" key="2">
    <source>
        <dbReference type="ARBA" id="ARBA00022737"/>
    </source>
</evidence>
<feature type="repeat" description="WD" evidence="3">
    <location>
        <begin position="111"/>
        <end position="137"/>
    </location>
</feature>
<keyword evidence="6" id="KW-1185">Reference proteome</keyword>
<dbReference type="STRING" id="1314800.A0A1B7N3Z3"/>
<dbReference type="InterPro" id="IPR036322">
    <property type="entry name" value="WD40_repeat_dom_sf"/>
</dbReference>
<protein>
    <submittedName>
        <fullName evidence="5">WD40 repeat-like protein</fullName>
    </submittedName>
</protein>
<organism evidence="5 6">
    <name type="scientific">Rhizopogon vinicolor AM-OR11-026</name>
    <dbReference type="NCBI Taxonomy" id="1314800"/>
    <lineage>
        <taxon>Eukaryota</taxon>
        <taxon>Fungi</taxon>
        <taxon>Dikarya</taxon>
        <taxon>Basidiomycota</taxon>
        <taxon>Agaricomycotina</taxon>
        <taxon>Agaricomycetes</taxon>
        <taxon>Agaricomycetidae</taxon>
        <taxon>Boletales</taxon>
        <taxon>Suillineae</taxon>
        <taxon>Rhizopogonaceae</taxon>
        <taxon>Rhizopogon</taxon>
    </lineage>
</organism>
<evidence type="ECO:0000256" key="3">
    <source>
        <dbReference type="PROSITE-ProRule" id="PRU00221"/>
    </source>
</evidence>
<dbReference type="SUPFAM" id="SSF50978">
    <property type="entry name" value="WD40 repeat-like"/>
    <property type="match status" value="1"/>
</dbReference>
<dbReference type="InterPro" id="IPR001680">
    <property type="entry name" value="WD40_rpt"/>
</dbReference>
<feature type="repeat" description="WD" evidence="3">
    <location>
        <begin position="269"/>
        <end position="300"/>
    </location>
</feature>
<feature type="region of interest" description="Disordered" evidence="4">
    <location>
        <begin position="310"/>
        <end position="339"/>
    </location>
</feature>
<feature type="repeat" description="WD" evidence="3">
    <location>
        <begin position="25"/>
        <end position="59"/>
    </location>
</feature>
<proteinExistence type="predicted"/>
<feature type="repeat" description="WD" evidence="3">
    <location>
        <begin position="147"/>
        <end position="179"/>
    </location>
</feature>
<name>A0A1B7N3Z3_9AGAM</name>
<dbReference type="Pfam" id="PF00400">
    <property type="entry name" value="WD40"/>
    <property type="match status" value="4"/>
</dbReference>
<gene>
    <name evidence="5" type="ORF">K503DRAFT_799530</name>
</gene>
<evidence type="ECO:0000256" key="4">
    <source>
        <dbReference type="SAM" id="MobiDB-lite"/>
    </source>
</evidence>
<dbReference type="SMART" id="SM00320">
    <property type="entry name" value="WD40"/>
    <property type="match status" value="7"/>
</dbReference>
<feature type="compositionally biased region" description="Basic and acidic residues" evidence="4">
    <location>
        <begin position="310"/>
        <end position="327"/>
    </location>
</feature>
<keyword evidence="2" id="KW-0677">Repeat</keyword>
<dbReference type="PANTHER" id="PTHR19879">
    <property type="entry name" value="TRANSCRIPTION INITIATION FACTOR TFIID"/>
    <property type="match status" value="1"/>
</dbReference>
<dbReference type="InterPro" id="IPR015943">
    <property type="entry name" value="WD40/YVTN_repeat-like_dom_sf"/>
</dbReference>